<protein>
    <recommendedName>
        <fullName evidence="8">Protein NO VEIN C-terminal domain-containing protein</fullName>
    </recommendedName>
</protein>
<dbReference type="PANTHER" id="PTHR32387:SF0">
    <property type="entry name" value="PROTEIN NO VEIN"/>
    <property type="match status" value="1"/>
</dbReference>
<dbReference type="NCBIfam" id="NF047352">
    <property type="entry name" value="P_loop_sacsin"/>
    <property type="match status" value="1"/>
</dbReference>
<dbReference type="InterPro" id="IPR052957">
    <property type="entry name" value="Auxin_embryo_med"/>
</dbReference>
<evidence type="ECO:0008006" key="8">
    <source>
        <dbReference type="Google" id="ProtNLM"/>
    </source>
</evidence>
<dbReference type="SUPFAM" id="SSF55874">
    <property type="entry name" value="ATPase domain of HSP90 chaperone/DNA topoisomerase II/histidine kinase"/>
    <property type="match status" value="1"/>
</dbReference>
<evidence type="ECO:0000313" key="5">
    <source>
        <dbReference type="EMBL" id="CAM0145975.1"/>
    </source>
</evidence>
<organism evidence="6 7">
    <name type="scientific">Urochloa decumbens</name>
    <dbReference type="NCBI Taxonomy" id="240449"/>
    <lineage>
        <taxon>Eukaryota</taxon>
        <taxon>Viridiplantae</taxon>
        <taxon>Streptophyta</taxon>
        <taxon>Embryophyta</taxon>
        <taxon>Tracheophyta</taxon>
        <taxon>Spermatophyta</taxon>
        <taxon>Magnoliopsida</taxon>
        <taxon>Liliopsida</taxon>
        <taxon>Poales</taxon>
        <taxon>Poaceae</taxon>
        <taxon>PACMAD clade</taxon>
        <taxon>Panicoideae</taxon>
        <taxon>Panicodae</taxon>
        <taxon>Paniceae</taxon>
        <taxon>Melinidinae</taxon>
        <taxon>Urochloa</taxon>
    </lineage>
</organism>
<feature type="compositionally biased region" description="Polar residues" evidence="2">
    <location>
        <begin position="528"/>
        <end position="537"/>
    </location>
</feature>
<feature type="domain" description="Sacsin/Nov" evidence="4">
    <location>
        <begin position="1118"/>
        <end position="1262"/>
    </location>
</feature>
<feature type="region of interest" description="Disordered" evidence="2">
    <location>
        <begin position="1"/>
        <end position="66"/>
    </location>
</feature>
<dbReference type="Pfam" id="PF25794">
    <property type="entry name" value="SACS"/>
    <property type="match status" value="1"/>
</dbReference>
<feature type="domain" description="Protein NO VEIN C-terminal" evidence="3">
    <location>
        <begin position="2442"/>
        <end position="2530"/>
    </location>
</feature>
<dbReference type="InterPro" id="IPR058210">
    <property type="entry name" value="SACS/Nov_dom"/>
</dbReference>
<feature type="compositionally biased region" description="Low complexity" evidence="2">
    <location>
        <begin position="44"/>
        <end position="57"/>
    </location>
</feature>
<reference evidence="6 7" key="1">
    <citation type="submission" date="2024-10" db="EMBL/GenBank/DDBJ databases">
        <authorList>
            <person name="Ryan C."/>
        </authorList>
    </citation>
    <scope>NUCLEOTIDE SEQUENCE [LARGE SCALE GENOMIC DNA]</scope>
</reference>
<dbReference type="EMBL" id="CAXIPR030005837">
    <property type="protein sequence ID" value="CAM0152534.1"/>
    <property type="molecule type" value="Genomic_DNA"/>
</dbReference>
<proteinExistence type="predicted"/>
<evidence type="ECO:0000313" key="6">
    <source>
        <dbReference type="EMBL" id="CAM0152534.1"/>
    </source>
</evidence>
<feature type="compositionally biased region" description="Polar residues" evidence="2">
    <location>
        <begin position="510"/>
        <end position="520"/>
    </location>
</feature>
<comment type="subunit">
    <text evidence="1">Homodimer.</text>
</comment>
<accession>A0ABC9HCK3</accession>
<evidence type="ECO:0000259" key="3">
    <source>
        <dbReference type="Pfam" id="PF13020"/>
    </source>
</evidence>
<dbReference type="Pfam" id="PF13020">
    <property type="entry name" value="NOV_C"/>
    <property type="match status" value="1"/>
</dbReference>
<dbReference type="EMBL" id="CAXIPR030000407">
    <property type="protein sequence ID" value="CAM0145975.1"/>
    <property type="molecule type" value="Genomic_DNA"/>
</dbReference>
<evidence type="ECO:0000313" key="7">
    <source>
        <dbReference type="Proteomes" id="UP001497457"/>
    </source>
</evidence>
<dbReference type="PANTHER" id="PTHR32387">
    <property type="entry name" value="WU:FJ29H11"/>
    <property type="match status" value="1"/>
</dbReference>
<dbReference type="InterPro" id="IPR036890">
    <property type="entry name" value="HATPase_C_sf"/>
</dbReference>
<keyword evidence="7" id="KW-1185">Reference proteome</keyword>
<feature type="region of interest" description="Disordered" evidence="2">
    <location>
        <begin position="510"/>
        <end position="547"/>
    </location>
</feature>
<gene>
    <name evidence="5" type="ORF">URODEC1_LOCUS119614</name>
    <name evidence="6" type="ORF">URODEC1_LOCUS125340</name>
</gene>
<name>A0ABC9HCK3_9POAL</name>
<evidence type="ECO:0000256" key="1">
    <source>
        <dbReference type="ARBA" id="ARBA00011738"/>
    </source>
</evidence>
<comment type="caution">
    <text evidence="6">The sequence shown here is derived from an EMBL/GenBank/DDBJ whole genome shotgun (WGS) entry which is preliminary data.</text>
</comment>
<sequence length="2558" mass="289113">METPRGTYYWRPRGGGHGGRGARPPPWPGNTSSRPNFPQPNNPQTPQRRNPSRPTNTSPANPINRDRVEMAVVKAHAEMVAAGESVSSWKVAQAAALSLQVGSWGALGYAFTDVPTLRDIQSVERKVNAFIHCFVSIRRMTSLYDLNNELCKNEGIEKFEELGLGSLIRHPLIQQYFSIPPDATEICEITIVNLLSRLSTFILKHKSREIPVDEFLESLLKKHPVARKEYLGVRIMNFGLYIGLLKGIRRNEGATLRSFKEIESKRHEIDCSINIITQEESGLTQGDDYCDSLHRLFSLNGESSSSRKRKMKNSYSSNVHMKSFGLTIEELGGSDFMVIQLDPRKSGKLELSEPEIRMFVATWINECSKHSTKKVLELISYSCGGGAKAKTKKFLRLSNSFLGSMLLEIAVKAIKSGFFDHLLKQTETVRCTGPDLLKGEIYDEVTLKFIQKWREPCNKRPIYEVIALMLYCYDKSSGKAMERLQKAFLIFPGVALLNLAVDVIKRSSDNSIEGTSTSFNEAPKPANPKNQANSQVVPSKREDDITETELKKELNRPEKCIQEETELKNPPDVTEEGIIMKITSYFGMDCPFDNDNDGIKNNKDMLSIKKLLYHGCEMWLKREFSVKDFSNLGFGDFYDFLKKNISSLPKELHLLAEVNNCNYLEVSLNQKQLHLMLDQARRNLGGKAHLDKSYICHILRNQFPSISLNVIETKNTVLNASACPYSVHFSSTLITSEQDFGPMDGQVEGSGDVGELSFSSLELVSAKDARECLIKAPFLTDLQLWSHWDSMFKPSLGPLVQWLLLEGYIEGFACIVTNSGCVLRVNDHVSFEDLIEAFSHGLPAKVALIFLSLFVTHGGSHNIPLSLMKYSFQHAVDIRIKSASFLDCKKTLGDVSSFIIDCLNHLPPEFRNFMAEVMISTLFTFTRDACQIILSQCKTAKKRVMLHEIGLSLGIVEWIHDYKEFCADPMVDLDINLNAVSEILEPEGVSSSTVEMLAITIDNKADMIDIPQEMSRIFDDKISLDVADDEQIQRGNNLIETIRREEFGLDMGSSFAENALLKKQHARLGRALQCLSNELYSHDSHFILELVQNADDNNYSAGVEPTLVFILHSNGIVVLNNEKGFSDKNIRALCDVGNSTKKGLSSGYIGKKGIGFKSVFRVTDAPEIHSNGFHVKFDISEGEIGFILPTAVARCDMKYINEELLNDNNQDVGESWGTCIILPFKPNHKSELGRTFVLSMFSELHPSLLLFLKNLKCIRFKNTLDGTLITMRKESGVDGIVLISHGTEEMNWLVVDQELDAPELRPEVKTTRIALAFGLNKNSTGDYEPNLDQQPTYAYLPLRQYGMRFILQADFSLPSSREEIDHDSAWNQWLLLRFPDLFIASLKSFCQLSCFRDKPGKAISAFMGFVPLVGEVHGFFASLPHMILSRLRASDCLLREGFDHEWILPCRTLRGWDDNVRSVISDSLLQQHGGLGYLKRDIILTDSLAKELAVQEYGPNLLVQILESVCSGHNNINVLGVEWLLAWINLFHKTLSTQPNGNEHDLLVRLKMIPFVPLSDGSYASITDGPIWVPCNVSALELGDSCAIKQFHHLYTSLRTVNPAILSYHSDKYRSTGGRVDSILEVLYKLGVKPLSTHDVIQRHILNYNFSQVVDTKRRLLVEFLSFVFNHFQSPCSECCLERAEIIEKLKKEPIILTNSGFKSPSTESIHFSKEYGNCISVEKLICGTGIIWHEVDSIYLKHTSYAVAKWRDFLKDLGVIDFVKLIEVHKNVKDLELPSRDWVSPEMDAFLSEISQTGNLEKSKYLLGALDEFWDDYFCKEVNERSEPLFILSSFVKRLCEFKWAASSLDNELHFPTELFYEHEAVFSVLGANVPYAVPKVTSKALLKHLGFKVEIKLDDIVSATQRWKNAASHKASISQMSELYSLAWKMISSTEKPKDLKSSIYVFLPSVNPPDQTEAVPGIFLPPEQVYWDDPTSCLDLIKKGDPRGFQTCTISNLYPNLHDFFVTACGVLESPTSDEYFDILLQISHLKSPKEAAHAVFRVILRWADDLSSGKMKSGQLLKLINNLDKEEGTVLPTIQDRWVSLHPNFGSVYWTESKDLMEELADLSDVYFLYFGELTDTEKEYLSGDVANFLEEIGVLSLGKLLCRKAIFYDIIDSSEKACMMNWILPFAQQYIYNKHYGVYLKLQDVVGEKLSQLNVIAVQRLFYKNTLKERTLSSTSRIECSCLLEDTTLHVTPDADNHSIILELSRLFFEGTPNLEFANFLHSLVLMSEVGSTKQQLELYIKQNQQLLDVPAGEMTWSLKSFTESAEVDSSVPTSPTPVPMHIPFQQRCSKETKRRKPKFSIWPPTSSEVTIWPPQMSTYDCPNRMNDSECKDVLKGDCESSTDTWLKMVNITESNDHIGTMELKDVTACMQKDMLLSEHQDELHSCRTGRAGELLAYKYFTEMFGKANVKWVNEAVESGLPYDITVQREDGNTEYIEVKTTESDTKNWFIISPGEWDFAREKGDLYSIARVFLPNMRKPKVLVLTNPQSLCREKVLKLVLSLTKSGDG</sequence>
<dbReference type="Proteomes" id="UP001497457">
    <property type="component" value="Unassembled WGS sequence"/>
</dbReference>
<dbReference type="InterPro" id="IPR024975">
    <property type="entry name" value="NOV_C"/>
</dbReference>
<evidence type="ECO:0000259" key="4">
    <source>
        <dbReference type="Pfam" id="PF25794"/>
    </source>
</evidence>
<evidence type="ECO:0000256" key="2">
    <source>
        <dbReference type="SAM" id="MobiDB-lite"/>
    </source>
</evidence>
<dbReference type="Gene3D" id="3.30.565.10">
    <property type="entry name" value="Histidine kinase-like ATPase, C-terminal domain"/>
    <property type="match status" value="1"/>
</dbReference>